<organism evidence="2 3">
    <name type="scientific">Talaromyces atroroseus</name>
    <dbReference type="NCBI Taxonomy" id="1441469"/>
    <lineage>
        <taxon>Eukaryota</taxon>
        <taxon>Fungi</taxon>
        <taxon>Dikarya</taxon>
        <taxon>Ascomycota</taxon>
        <taxon>Pezizomycotina</taxon>
        <taxon>Eurotiomycetes</taxon>
        <taxon>Eurotiomycetidae</taxon>
        <taxon>Eurotiales</taxon>
        <taxon>Trichocomaceae</taxon>
        <taxon>Talaromyces</taxon>
        <taxon>Talaromyces sect. Trachyspermi</taxon>
    </lineage>
</organism>
<dbReference type="PANTHER" id="PTHR47657:SF14">
    <property type="entry name" value="ZN(2)-C6 FUNGAL-TYPE DOMAIN-CONTAINING PROTEIN"/>
    <property type="match status" value="1"/>
</dbReference>
<dbReference type="PANTHER" id="PTHR47657">
    <property type="entry name" value="STEROL REGULATORY ELEMENT-BINDING PROTEIN ECM22"/>
    <property type="match status" value="1"/>
</dbReference>
<reference evidence="2 3" key="1">
    <citation type="submission" date="2015-06" db="EMBL/GenBank/DDBJ databases">
        <title>Talaromyces atroroseus IBT 11181 draft genome.</title>
        <authorList>
            <person name="Rasmussen K.B."/>
            <person name="Rasmussen S."/>
            <person name="Petersen B."/>
            <person name="Sicheritz-Ponten T."/>
            <person name="Mortensen U.H."/>
            <person name="Thrane U."/>
        </authorList>
    </citation>
    <scope>NUCLEOTIDE SEQUENCE [LARGE SCALE GENOMIC DNA]</scope>
    <source>
        <strain evidence="2 3">IBT 11181</strain>
    </source>
</reference>
<dbReference type="InterPro" id="IPR021858">
    <property type="entry name" value="Fun_TF"/>
</dbReference>
<feature type="compositionally biased region" description="Polar residues" evidence="1">
    <location>
        <begin position="10"/>
        <end position="28"/>
    </location>
</feature>
<evidence type="ECO:0008006" key="4">
    <source>
        <dbReference type="Google" id="ProtNLM"/>
    </source>
</evidence>
<gene>
    <name evidence="2" type="ORF">UA08_06310</name>
</gene>
<dbReference type="STRING" id="1441469.A0A225AKA0"/>
<dbReference type="RefSeq" id="XP_020118845.1">
    <property type="nucleotide sequence ID" value="XM_020268619.1"/>
</dbReference>
<dbReference type="EMBL" id="LFMY01000009">
    <property type="protein sequence ID" value="OKL58724.1"/>
    <property type="molecule type" value="Genomic_DNA"/>
</dbReference>
<feature type="region of interest" description="Disordered" evidence="1">
    <location>
        <begin position="1"/>
        <end position="52"/>
    </location>
</feature>
<dbReference type="GO" id="GO:0000981">
    <property type="term" value="F:DNA-binding transcription factor activity, RNA polymerase II-specific"/>
    <property type="evidence" value="ECO:0007669"/>
    <property type="project" value="TreeGrafter"/>
</dbReference>
<evidence type="ECO:0000313" key="2">
    <source>
        <dbReference type="EMBL" id="OKL58724.1"/>
    </source>
</evidence>
<dbReference type="Proteomes" id="UP000214365">
    <property type="component" value="Unassembled WGS sequence"/>
</dbReference>
<comment type="caution">
    <text evidence="2">The sequence shown here is derived from an EMBL/GenBank/DDBJ whole genome shotgun (WGS) entry which is preliminary data.</text>
</comment>
<dbReference type="AlphaFoldDB" id="A0A225AKA0"/>
<dbReference type="GeneID" id="31006066"/>
<keyword evidence="3" id="KW-1185">Reference proteome</keyword>
<protein>
    <recommendedName>
        <fullName evidence="4">Transcription factor domain-containing protein</fullName>
    </recommendedName>
</protein>
<dbReference type="InterPro" id="IPR052400">
    <property type="entry name" value="Zn2-C6_fungal_TF"/>
</dbReference>
<dbReference type="Pfam" id="PF11951">
    <property type="entry name" value="Fungal_trans_2"/>
    <property type="match status" value="1"/>
</dbReference>
<name>A0A225AKA0_TALAT</name>
<sequence>MWKNNNNMNETSSSEAGTGAQNAKSAGSRSEADYGIGSPSNSDHSPAISGSPLSSISSLASSQLLLAPSRQDQGIDSALLLEAAQTLAPIDFELFQHYLEHTSKDLTVGAEEQHTLQIGIPNLACKSQPLMKSVLALSAICRCLDIINQPSASHQDRSQVIELLSLANGYHMESVREIQATLPQTKHYDYILANAAMMGMYGSGSHCARIWLAKTATLNEQLQEDLMPRHSQWIRLFRAVHVAYDGLLKDTQSTEHTVRSSGDHSPDHLTARSGSQIQYEYQFSSRVEQHRNPINHALYPIMDATVGPALKKLRKRARELAVLEACNGMGGRDSLTTTPIHGNADIAACFVALRILNNIVAETFPTHELIRSTPLDFDVDVDPVGQLSEVSSWLRRYTASITSTVPSPLPRRFIMAFVHRVPTKYLNLVEEMHSIIQTDASDGDQITWTSEPSIAHQLAVGIFAHWLVLVMLLDGVWWIGDLGAWELEQIVTFRNDARWPMPLWNRDEDWWPDSMFEISRHFEKYRTKTVDTS</sequence>
<proteinExistence type="predicted"/>
<evidence type="ECO:0000256" key="1">
    <source>
        <dbReference type="SAM" id="MobiDB-lite"/>
    </source>
</evidence>
<evidence type="ECO:0000313" key="3">
    <source>
        <dbReference type="Proteomes" id="UP000214365"/>
    </source>
</evidence>
<dbReference type="OrthoDB" id="5295362at2759"/>
<accession>A0A225AKA0</accession>